<dbReference type="SMART" id="SM00470">
    <property type="entry name" value="ParB"/>
    <property type="match status" value="1"/>
</dbReference>
<evidence type="ECO:0000256" key="3">
    <source>
        <dbReference type="ARBA" id="ARBA00022829"/>
    </source>
</evidence>
<comment type="similarity">
    <text evidence="2">Belongs to the ParB family.</text>
</comment>
<dbReference type="CDD" id="cd16393">
    <property type="entry name" value="SPO0J_N"/>
    <property type="match status" value="1"/>
</dbReference>
<dbReference type="AlphaFoldDB" id="G9WJ52"/>
<evidence type="ECO:0000256" key="1">
    <source>
        <dbReference type="ARBA" id="ARBA00004453"/>
    </source>
</evidence>
<dbReference type="Gene3D" id="1.10.10.2830">
    <property type="match status" value="1"/>
</dbReference>
<proteinExistence type="inferred from homology"/>
<dbReference type="RefSeq" id="WP_007744820.1">
    <property type="nucleotide sequence ID" value="NZ_CM001398.1"/>
</dbReference>
<dbReference type="FunFam" id="3.90.1530.30:FF:000001">
    <property type="entry name" value="Chromosome partitioning protein ParB"/>
    <property type="match status" value="1"/>
</dbReference>
<dbReference type="GO" id="GO:0045881">
    <property type="term" value="P:positive regulation of sporulation resulting in formation of a cellular spore"/>
    <property type="evidence" value="ECO:0007669"/>
    <property type="project" value="TreeGrafter"/>
</dbReference>
<dbReference type="Pfam" id="PF02195">
    <property type="entry name" value="ParB_N"/>
    <property type="match status" value="1"/>
</dbReference>
<dbReference type="STRING" id="336988.NT96_05080"/>
<dbReference type="NCBIfam" id="TIGR00180">
    <property type="entry name" value="parB_part"/>
    <property type="match status" value="1"/>
</dbReference>
<reference evidence="6 7" key="1">
    <citation type="journal article" date="2012" name="PLoS ONE">
        <title>Functional divergence in the genus oenococcus as predicted by genome sequencing of the newly-described species, Oenococcus kitaharae.</title>
        <authorList>
            <person name="Borneman A.R."/>
            <person name="McCarthy J.M."/>
            <person name="Chambers P.J."/>
            <person name="Bartowsky E.J."/>
        </authorList>
    </citation>
    <scope>NUCLEOTIDE SEQUENCE [LARGE SCALE GENOMIC DNA]</scope>
    <source>
        <strain evidence="7">DSM17330</strain>
    </source>
</reference>
<keyword evidence="4" id="KW-0238">DNA-binding</keyword>
<dbReference type="Gene3D" id="3.90.1530.30">
    <property type="match status" value="1"/>
</dbReference>
<dbReference type="SUPFAM" id="SSF109709">
    <property type="entry name" value="KorB DNA-binding domain-like"/>
    <property type="match status" value="1"/>
</dbReference>
<dbReference type="InterPro" id="IPR041468">
    <property type="entry name" value="HTH_ParB/Spo0J"/>
</dbReference>
<sequence>MANKRGLGRGIDALFSDEDDQKTLQAVAKVAPKDTAGQSLLQLKLSSLEVNPYQPRKTFDQTALAELAQSLKQTGLIEPLIVRKHGSSYQIIAGERRFRAAKLAGLTQVPVIEKTLSDSAMIELAIIENLQRENLNPIEEAQGINSYMKELALTQSQVAEKLGKSRAAITNTLRLLNLPEAVQQFMIDGRLAMGHARALLGLDTPAEMVALANRIVSEGLSVRQVEELVRGQSQKQPVSLTKKHSETNIYAEEIEKRLEDKFSTKVSLSKKKLEISFSDQDELNRILEILGVNAD</sequence>
<dbReference type="Pfam" id="PF17762">
    <property type="entry name" value="HTH_ParB"/>
    <property type="match status" value="1"/>
</dbReference>
<evidence type="ECO:0000313" key="7">
    <source>
        <dbReference type="Proteomes" id="UP000004959"/>
    </source>
</evidence>
<dbReference type="HOGENOM" id="CLU_023853_0_0_9"/>
<comment type="caution">
    <text evidence="6">The sequence shown here is derived from an EMBL/GenBank/DDBJ whole genome shotgun (WGS) entry which is preliminary data.</text>
</comment>
<dbReference type="InterPro" id="IPR050336">
    <property type="entry name" value="Chromosome_partition/occlusion"/>
</dbReference>
<evidence type="ECO:0000313" key="6">
    <source>
        <dbReference type="EMBL" id="EHN58501.1"/>
    </source>
</evidence>
<dbReference type="PANTHER" id="PTHR33375">
    <property type="entry name" value="CHROMOSOME-PARTITIONING PROTEIN PARB-RELATED"/>
    <property type="match status" value="1"/>
</dbReference>
<dbReference type="Proteomes" id="UP000004959">
    <property type="component" value="Chromosome"/>
</dbReference>
<dbReference type="PATRIC" id="fig|1045004.4.peg.378"/>
<dbReference type="PANTHER" id="PTHR33375:SF1">
    <property type="entry name" value="CHROMOSOME-PARTITIONING PROTEIN PARB-RELATED"/>
    <property type="match status" value="1"/>
</dbReference>
<dbReference type="eggNOG" id="COG1475">
    <property type="taxonomic scope" value="Bacteria"/>
</dbReference>
<dbReference type="PROSITE" id="PS50943">
    <property type="entry name" value="HTH_CROC1"/>
    <property type="match status" value="1"/>
</dbReference>
<comment type="subcellular location">
    <subcellularLocation>
        <location evidence="1">Cytoplasm</location>
        <location evidence="1">Nucleoid</location>
    </subcellularLocation>
</comment>
<gene>
    <name evidence="6" type="ORF">OKIT_0379</name>
</gene>
<accession>G9WJ52</accession>
<dbReference type="OrthoDB" id="9802051at2"/>
<keyword evidence="3" id="KW-0159">Chromosome partition</keyword>
<protein>
    <submittedName>
        <fullName evidence="6">Chromosome (Plasmid) partitioning protein</fullName>
    </submittedName>
</protein>
<evidence type="ECO:0000256" key="2">
    <source>
        <dbReference type="ARBA" id="ARBA00006295"/>
    </source>
</evidence>
<organism evidence="6 7">
    <name type="scientific">Oenococcus kitaharae DSM 17330</name>
    <dbReference type="NCBI Taxonomy" id="1045004"/>
    <lineage>
        <taxon>Bacteria</taxon>
        <taxon>Bacillati</taxon>
        <taxon>Bacillota</taxon>
        <taxon>Bacilli</taxon>
        <taxon>Lactobacillales</taxon>
        <taxon>Lactobacillaceae</taxon>
        <taxon>Oenococcus</taxon>
    </lineage>
</organism>
<evidence type="ECO:0000256" key="4">
    <source>
        <dbReference type="ARBA" id="ARBA00023125"/>
    </source>
</evidence>
<dbReference type="InterPro" id="IPR036086">
    <property type="entry name" value="ParB/Sulfiredoxin_sf"/>
</dbReference>
<dbReference type="InterPro" id="IPR001387">
    <property type="entry name" value="Cro/C1-type_HTH"/>
</dbReference>
<dbReference type="GO" id="GO:0009295">
    <property type="term" value="C:nucleoid"/>
    <property type="evidence" value="ECO:0007669"/>
    <property type="project" value="UniProtKB-SubCell"/>
</dbReference>
<dbReference type="InterPro" id="IPR004437">
    <property type="entry name" value="ParB/RepB/Spo0J"/>
</dbReference>
<feature type="domain" description="HTH cro/C1-type" evidence="5">
    <location>
        <begin position="144"/>
        <end position="171"/>
    </location>
</feature>
<name>G9WJ52_9LACO</name>
<dbReference type="GO" id="GO:0003677">
    <property type="term" value="F:DNA binding"/>
    <property type="evidence" value="ECO:0007669"/>
    <property type="project" value="UniProtKB-KW"/>
</dbReference>
<evidence type="ECO:0000259" key="5">
    <source>
        <dbReference type="PROSITE" id="PS50943"/>
    </source>
</evidence>
<dbReference type="InterPro" id="IPR003115">
    <property type="entry name" value="ParB_N"/>
</dbReference>
<dbReference type="GO" id="GO:0005694">
    <property type="term" value="C:chromosome"/>
    <property type="evidence" value="ECO:0007669"/>
    <property type="project" value="TreeGrafter"/>
</dbReference>
<keyword evidence="7" id="KW-1185">Reference proteome</keyword>
<dbReference type="SUPFAM" id="SSF110849">
    <property type="entry name" value="ParB/Sulfiredoxin"/>
    <property type="match status" value="1"/>
</dbReference>
<dbReference type="EMBL" id="AFVZ01000001">
    <property type="protein sequence ID" value="EHN58501.1"/>
    <property type="molecule type" value="Genomic_DNA"/>
</dbReference>
<dbReference type="FunFam" id="1.10.10.2830:FF:000001">
    <property type="entry name" value="Chromosome partitioning protein ParB"/>
    <property type="match status" value="1"/>
</dbReference>
<dbReference type="GO" id="GO:0007059">
    <property type="term" value="P:chromosome segregation"/>
    <property type="evidence" value="ECO:0007669"/>
    <property type="project" value="UniProtKB-KW"/>
</dbReference>